<accession>A0A2T0RTQ7</accession>
<keyword evidence="6" id="KW-0560">Oxidoreductase</keyword>
<comment type="cofactor">
    <cofactor evidence="8">
        <name>heme</name>
        <dbReference type="ChEBI" id="CHEBI:30413"/>
    </cofactor>
    <text evidence="8">Binds 2 heme groups.</text>
</comment>
<evidence type="ECO:0000256" key="7">
    <source>
        <dbReference type="ARBA" id="ARBA00023004"/>
    </source>
</evidence>
<evidence type="ECO:0000256" key="2">
    <source>
        <dbReference type="ARBA" id="ARBA00022617"/>
    </source>
</evidence>
<keyword evidence="2 8" id="KW-0349">Heme</keyword>
<dbReference type="PIRSF" id="PIRSF000294">
    <property type="entry name" value="Cytochrome-c_peroxidase"/>
    <property type="match status" value="1"/>
</dbReference>
<comment type="subcellular location">
    <subcellularLocation>
        <location evidence="1">Periplasm</location>
    </subcellularLocation>
</comment>
<dbReference type="InterPro" id="IPR036909">
    <property type="entry name" value="Cyt_c-like_dom_sf"/>
</dbReference>
<dbReference type="GO" id="GO:0020037">
    <property type="term" value="F:heme binding"/>
    <property type="evidence" value="ECO:0007669"/>
    <property type="project" value="InterPro"/>
</dbReference>
<dbReference type="EMBL" id="PVTE01000039">
    <property type="protein sequence ID" value="PRY24548.1"/>
    <property type="molecule type" value="Genomic_DNA"/>
</dbReference>
<dbReference type="PANTHER" id="PTHR30600:SF10">
    <property type="entry name" value="BLL6722 PROTEIN"/>
    <property type="match status" value="1"/>
</dbReference>
<dbReference type="PROSITE" id="PS51257">
    <property type="entry name" value="PROKAR_LIPOPROTEIN"/>
    <property type="match status" value="1"/>
</dbReference>
<evidence type="ECO:0000256" key="4">
    <source>
        <dbReference type="ARBA" id="ARBA00022729"/>
    </source>
</evidence>
<comment type="caution">
    <text evidence="11">The sequence shown here is derived from an EMBL/GenBank/DDBJ whole genome shotgun (WGS) entry which is preliminary data.</text>
</comment>
<dbReference type="Pfam" id="PF03150">
    <property type="entry name" value="CCP_MauG"/>
    <property type="match status" value="1"/>
</dbReference>
<evidence type="ECO:0000256" key="6">
    <source>
        <dbReference type="ARBA" id="ARBA00023002"/>
    </source>
</evidence>
<reference evidence="11 12" key="1">
    <citation type="submission" date="2018-03" db="EMBL/GenBank/DDBJ databases">
        <title>Genomic Encyclopedia of Archaeal and Bacterial Type Strains, Phase II (KMG-II): from individual species to whole genera.</title>
        <authorList>
            <person name="Goeker M."/>
        </authorList>
    </citation>
    <scope>NUCLEOTIDE SEQUENCE [LARGE SCALE GENOMIC DNA]</scope>
    <source>
        <strain evidence="11 12">DSM 28354</strain>
    </source>
</reference>
<feature type="binding site" description="axial binding residue" evidence="9">
    <location>
        <position position="95"/>
    </location>
    <ligand>
        <name>heme c</name>
        <dbReference type="ChEBI" id="CHEBI:61717"/>
        <label>1</label>
    </ligand>
    <ligandPart>
        <name>Fe</name>
        <dbReference type="ChEBI" id="CHEBI:18248"/>
    </ligandPart>
</feature>
<name>A0A2T0RTQ7_9BACT</name>
<keyword evidence="3 9" id="KW-0479">Metal-binding</keyword>
<dbReference type="GO" id="GO:0046872">
    <property type="term" value="F:metal ion binding"/>
    <property type="evidence" value="ECO:0007669"/>
    <property type="project" value="UniProtKB-KW"/>
</dbReference>
<dbReference type="InterPro" id="IPR051395">
    <property type="entry name" value="Cytochrome_c_Peroxidase/MauG"/>
</dbReference>
<dbReference type="PROSITE" id="PS51007">
    <property type="entry name" value="CYTC"/>
    <property type="match status" value="1"/>
</dbReference>
<comment type="PTM">
    <text evidence="8">Binds 2 heme groups per subunit.</text>
</comment>
<feature type="binding site" description="covalent" evidence="8">
    <location>
        <position position="240"/>
    </location>
    <ligand>
        <name>heme c</name>
        <dbReference type="ChEBI" id="CHEBI:61717"/>
        <label>2</label>
    </ligand>
</feature>
<feature type="binding site" description="axial binding residue" evidence="9">
    <location>
        <position position="241"/>
    </location>
    <ligand>
        <name>heme c</name>
        <dbReference type="ChEBI" id="CHEBI:61717"/>
        <label>2</label>
    </ligand>
    <ligandPart>
        <name>Fe</name>
        <dbReference type="ChEBI" id="CHEBI:18248"/>
    </ligandPart>
</feature>
<dbReference type="RefSeq" id="WP_106140747.1">
    <property type="nucleotide sequence ID" value="NZ_PVTE01000039.1"/>
</dbReference>
<keyword evidence="11" id="KW-0575">Peroxidase</keyword>
<dbReference type="InterPro" id="IPR026259">
    <property type="entry name" value="MauG/Cytc_peroxidase"/>
</dbReference>
<evidence type="ECO:0000256" key="3">
    <source>
        <dbReference type="ARBA" id="ARBA00022723"/>
    </source>
</evidence>
<dbReference type="GO" id="GO:0009055">
    <property type="term" value="F:electron transfer activity"/>
    <property type="evidence" value="ECO:0007669"/>
    <property type="project" value="InterPro"/>
</dbReference>
<keyword evidence="7 9" id="KW-0408">Iron</keyword>
<evidence type="ECO:0000256" key="5">
    <source>
        <dbReference type="ARBA" id="ARBA00022764"/>
    </source>
</evidence>
<feature type="binding site" description="covalent" evidence="8">
    <location>
        <position position="91"/>
    </location>
    <ligand>
        <name>heme c</name>
        <dbReference type="ChEBI" id="CHEBI:61717"/>
        <label>1</label>
    </ligand>
</feature>
<gene>
    <name evidence="11" type="ORF">CLV58_13916</name>
</gene>
<sequence length="374" mass="41511">MIRNNQPLAHQPRHLRVARWLKRLTLAGLVGLAGCATDSSPAPDEPLFTVPANFPPPTYRFQNNALTKEGVALGRMLFYDGRLSRDGTISCAECHNQAYAFTHHGHDLSHGIDNRLGTRNSLPLQNLAWSQAFMWDGGVFDLDLFPIAPIENHVEMDETLPNVLEKLRNDPAYTAQFKKAYGTDEVTTARFLQALSQFMLTLVSGNSRYDRYVRKEAGATLTADERAGMALFTSKGCASCHAGALFTDQRYRNNGLSLAFGEDAGRAHITEKPEDRYTFKVPSLRNVEHTGPYMHDGRFRTLEAVLNHYADGVEDTPNLDPLLKQTSSVTPGQSRLGQSRPGIPLTADEQTKLIAFLKTLTDSDFLTNSNFAPK</sequence>
<evidence type="ECO:0000259" key="10">
    <source>
        <dbReference type="PROSITE" id="PS51007"/>
    </source>
</evidence>
<dbReference type="SUPFAM" id="SSF46626">
    <property type="entry name" value="Cytochrome c"/>
    <property type="match status" value="2"/>
</dbReference>
<proteinExistence type="predicted"/>
<keyword evidence="4" id="KW-0732">Signal</keyword>
<evidence type="ECO:0000256" key="9">
    <source>
        <dbReference type="PIRSR" id="PIRSR000294-2"/>
    </source>
</evidence>
<dbReference type="PANTHER" id="PTHR30600">
    <property type="entry name" value="CYTOCHROME C PEROXIDASE-RELATED"/>
    <property type="match status" value="1"/>
</dbReference>
<keyword evidence="5" id="KW-0574">Periplasm</keyword>
<protein>
    <submittedName>
        <fullName evidence="11">Cytochrome c peroxidase</fullName>
    </submittedName>
</protein>
<feature type="domain" description="Cytochrome c" evidence="10">
    <location>
        <begin position="223"/>
        <end position="361"/>
    </location>
</feature>
<evidence type="ECO:0000256" key="1">
    <source>
        <dbReference type="ARBA" id="ARBA00004418"/>
    </source>
</evidence>
<keyword evidence="12" id="KW-1185">Reference proteome</keyword>
<dbReference type="Gene3D" id="1.10.760.10">
    <property type="entry name" value="Cytochrome c-like domain"/>
    <property type="match status" value="2"/>
</dbReference>
<feature type="binding site" description="covalent" evidence="8">
    <location>
        <position position="94"/>
    </location>
    <ligand>
        <name>heme c</name>
        <dbReference type="ChEBI" id="CHEBI:61717"/>
        <label>1</label>
    </ligand>
</feature>
<dbReference type="AlphaFoldDB" id="A0A2T0RTQ7"/>
<dbReference type="InterPro" id="IPR009056">
    <property type="entry name" value="Cyt_c-like_dom"/>
</dbReference>
<dbReference type="Proteomes" id="UP000238375">
    <property type="component" value="Unassembled WGS sequence"/>
</dbReference>
<dbReference type="GO" id="GO:0042597">
    <property type="term" value="C:periplasmic space"/>
    <property type="evidence" value="ECO:0007669"/>
    <property type="project" value="UniProtKB-SubCell"/>
</dbReference>
<evidence type="ECO:0000256" key="8">
    <source>
        <dbReference type="PIRSR" id="PIRSR000294-1"/>
    </source>
</evidence>
<organism evidence="11 12">
    <name type="scientific">Spirosoma oryzae</name>
    <dbReference type="NCBI Taxonomy" id="1469603"/>
    <lineage>
        <taxon>Bacteria</taxon>
        <taxon>Pseudomonadati</taxon>
        <taxon>Bacteroidota</taxon>
        <taxon>Cytophagia</taxon>
        <taxon>Cytophagales</taxon>
        <taxon>Cytophagaceae</taxon>
        <taxon>Spirosoma</taxon>
    </lineage>
</organism>
<dbReference type="OrthoDB" id="9805202at2"/>
<feature type="binding site" description="covalent" evidence="8">
    <location>
        <position position="237"/>
    </location>
    <ligand>
        <name>heme c</name>
        <dbReference type="ChEBI" id="CHEBI:61717"/>
        <label>2</label>
    </ligand>
</feature>
<dbReference type="GO" id="GO:0004130">
    <property type="term" value="F:cytochrome-c peroxidase activity"/>
    <property type="evidence" value="ECO:0007669"/>
    <property type="project" value="TreeGrafter"/>
</dbReference>
<evidence type="ECO:0000313" key="12">
    <source>
        <dbReference type="Proteomes" id="UP000238375"/>
    </source>
</evidence>
<dbReference type="InterPro" id="IPR004852">
    <property type="entry name" value="Di-haem_cyt_c_peroxidsae"/>
</dbReference>
<evidence type="ECO:0000313" key="11">
    <source>
        <dbReference type="EMBL" id="PRY24548.1"/>
    </source>
</evidence>